<gene>
    <name evidence="2" type="ORF">AK812_SmicGene8375</name>
</gene>
<evidence type="ECO:0000313" key="2">
    <source>
        <dbReference type="EMBL" id="OLQ08145.1"/>
    </source>
</evidence>
<organism evidence="2 3">
    <name type="scientific">Symbiodinium microadriaticum</name>
    <name type="common">Dinoflagellate</name>
    <name type="synonym">Zooxanthella microadriatica</name>
    <dbReference type="NCBI Taxonomy" id="2951"/>
    <lineage>
        <taxon>Eukaryota</taxon>
        <taxon>Sar</taxon>
        <taxon>Alveolata</taxon>
        <taxon>Dinophyceae</taxon>
        <taxon>Suessiales</taxon>
        <taxon>Symbiodiniaceae</taxon>
        <taxon>Symbiodinium</taxon>
    </lineage>
</organism>
<evidence type="ECO:0000313" key="3">
    <source>
        <dbReference type="Proteomes" id="UP000186817"/>
    </source>
</evidence>
<accession>A0A1Q9EL60</accession>
<evidence type="ECO:0000256" key="1">
    <source>
        <dbReference type="SAM" id="MobiDB-lite"/>
    </source>
</evidence>
<reference evidence="2 3" key="1">
    <citation type="submission" date="2016-02" db="EMBL/GenBank/DDBJ databases">
        <title>Genome analysis of coral dinoflagellate symbionts highlights evolutionary adaptations to a symbiotic lifestyle.</title>
        <authorList>
            <person name="Aranda M."/>
            <person name="Li Y."/>
            <person name="Liew Y.J."/>
            <person name="Baumgarten S."/>
            <person name="Simakov O."/>
            <person name="Wilson M."/>
            <person name="Piel J."/>
            <person name="Ashoor H."/>
            <person name="Bougouffa S."/>
            <person name="Bajic V.B."/>
            <person name="Ryu T."/>
            <person name="Ravasi T."/>
            <person name="Bayer T."/>
            <person name="Micklem G."/>
            <person name="Kim H."/>
            <person name="Bhak J."/>
            <person name="Lajeunesse T.C."/>
            <person name="Voolstra C.R."/>
        </authorList>
    </citation>
    <scope>NUCLEOTIDE SEQUENCE [LARGE SCALE GENOMIC DNA]</scope>
    <source>
        <strain evidence="2 3">CCMP2467</strain>
    </source>
</reference>
<comment type="caution">
    <text evidence="2">The sequence shown here is derived from an EMBL/GenBank/DDBJ whole genome shotgun (WGS) entry which is preliminary data.</text>
</comment>
<name>A0A1Q9EL60_SYMMI</name>
<dbReference type="EMBL" id="LSRX01000123">
    <property type="protein sequence ID" value="OLQ08145.1"/>
    <property type="molecule type" value="Genomic_DNA"/>
</dbReference>
<dbReference type="AlphaFoldDB" id="A0A1Q9EL60"/>
<sequence length="128" mass="14083">MLLPVQSELYYQLGMKRGMDSGFTTFEVRVKTFVNTGGVDADGRFLDPEDLTVEANSKWRLRMAAMMDMEVLTTMVMAVLDSGDGDMSDSMSAADLDQQDRLLQKTKKNKIIPPQPEPPSTAAATDAS</sequence>
<keyword evidence="3" id="KW-1185">Reference proteome</keyword>
<feature type="region of interest" description="Disordered" evidence="1">
    <location>
        <begin position="105"/>
        <end position="128"/>
    </location>
</feature>
<dbReference type="Proteomes" id="UP000186817">
    <property type="component" value="Unassembled WGS sequence"/>
</dbReference>
<proteinExistence type="predicted"/>
<protein>
    <submittedName>
        <fullName evidence="2">Uncharacterized protein</fullName>
    </submittedName>
</protein>